<dbReference type="InterPro" id="IPR040398">
    <property type="entry name" value="Not1"/>
</dbReference>
<dbReference type="PANTHER" id="PTHR13162:SF8">
    <property type="entry name" value="CCR4-NOT TRANSCRIPTION COMPLEX SUBUNIT 1"/>
    <property type="match status" value="1"/>
</dbReference>
<accession>A0A7E4ZU34</accession>
<protein>
    <submittedName>
        <fullName evidence="3">CNOT1_TTP_bind domain-containing protein</fullName>
    </submittedName>
</protein>
<dbReference type="AlphaFoldDB" id="A0A7E4ZU34"/>
<dbReference type="Proteomes" id="UP000492821">
    <property type="component" value="Unassembled WGS sequence"/>
</dbReference>
<name>A0A7E4ZU34_PANRE</name>
<dbReference type="GO" id="GO:0000288">
    <property type="term" value="P:nuclear-transcribed mRNA catabolic process, deadenylation-dependent decay"/>
    <property type="evidence" value="ECO:0007669"/>
    <property type="project" value="TreeGrafter"/>
</dbReference>
<dbReference type="InterPro" id="IPR032193">
    <property type="entry name" value="CNOT1_TTP_bind"/>
</dbReference>
<dbReference type="WBParaSite" id="Pan_g17525.t1">
    <property type="protein sequence ID" value="Pan_g17525.t1"/>
    <property type="gene ID" value="Pan_g17525"/>
</dbReference>
<sequence>MNPAQIDLSKATFSDEIQGEAISYFERLFTNTNPLPVSDFIKQMITFRDSTSTKDRVTAEVFGGFIKEGVVEYLHFAAVLRRVTDAVQAKVGTNLFTFGIIALQACKEVLHRYPKVCTTISSNRSFSKFPAELRSYVNAGCNGELADELLL</sequence>
<evidence type="ECO:0000313" key="3">
    <source>
        <dbReference type="WBParaSite" id="Pan_g17525.t1"/>
    </source>
</evidence>
<evidence type="ECO:0000259" key="1">
    <source>
        <dbReference type="Pfam" id="PF16417"/>
    </source>
</evidence>
<dbReference type="GO" id="GO:0030015">
    <property type="term" value="C:CCR4-NOT core complex"/>
    <property type="evidence" value="ECO:0007669"/>
    <property type="project" value="InterPro"/>
</dbReference>
<dbReference type="Gene3D" id="1.25.40.840">
    <property type="entry name" value="CCR4-NOT transcription complex subunit 1 TTP binding domain"/>
    <property type="match status" value="1"/>
</dbReference>
<dbReference type="GO" id="GO:0060090">
    <property type="term" value="F:molecular adaptor activity"/>
    <property type="evidence" value="ECO:0007669"/>
    <property type="project" value="TreeGrafter"/>
</dbReference>
<evidence type="ECO:0000313" key="2">
    <source>
        <dbReference type="Proteomes" id="UP000492821"/>
    </source>
</evidence>
<dbReference type="PANTHER" id="PTHR13162">
    <property type="entry name" value="CCR4-NOT TRANSCRIPTION COMPLEX"/>
    <property type="match status" value="1"/>
</dbReference>
<reference evidence="3" key="2">
    <citation type="submission" date="2020-10" db="UniProtKB">
        <authorList>
            <consortium name="WormBaseParasite"/>
        </authorList>
    </citation>
    <scope>IDENTIFICATION</scope>
</reference>
<feature type="domain" description="CCR4-NOT transcription complex subunit 1 TTP binding" evidence="1">
    <location>
        <begin position="57"/>
        <end position="142"/>
    </location>
</feature>
<dbReference type="GO" id="GO:0017148">
    <property type="term" value="P:negative regulation of translation"/>
    <property type="evidence" value="ECO:0007669"/>
    <property type="project" value="InterPro"/>
</dbReference>
<proteinExistence type="predicted"/>
<dbReference type="GO" id="GO:0000932">
    <property type="term" value="C:P-body"/>
    <property type="evidence" value="ECO:0007669"/>
    <property type="project" value="TreeGrafter"/>
</dbReference>
<dbReference type="InterPro" id="IPR038535">
    <property type="entry name" value="CNOT1_TTP_bind_sf"/>
</dbReference>
<dbReference type="Pfam" id="PF16417">
    <property type="entry name" value="CNOT1_TTP_bind"/>
    <property type="match status" value="1"/>
</dbReference>
<reference evidence="2" key="1">
    <citation type="journal article" date="2013" name="Genetics">
        <title>The draft genome and transcriptome of Panagrellus redivivus are shaped by the harsh demands of a free-living lifestyle.</title>
        <authorList>
            <person name="Srinivasan J."/>
            <person name="Dillman A.R."/>
            <person name="Macchietto M.G."/>
            <person name="Heikkinen L."/>
            <person name="Lakso M."/>
            <person name="Fracchia K.M."/>
            <person name="Antoshechkin I."/>
            <person name="Mortazavi A."/>
            <person name="Wong G."/>
            <person name="Sternberg P.W."/>
        </authorList>
    </citation>
    <scope>NUCLEOTIDE SEQUENCE [LARGE SCALE GENOMIC DNA]</scope>
    <source>
        <strain evidence="2">MT8872</strain>
    </source>
</reference>
<keyword evidence="2" id="KW-1185">Reference proteome</keyword>
<organism evidence="2 3">
    <name type="scientific">Panagrellus redivivus</name>
    <name type="common">Microworm</name>
    <dbReference type="NCBI Taxonomy" id="6233"/>
    <lineage>
        <taxon>Eukaryota</taxon>
        <taxon>Metazoa</taxon>
        <taxon>Ecdysozoa</taxon>
        <taxon>Nematoda</taxon>
        <taxon>Chromadorea</taxon>
        <taxon>Rhabditida</taxon>
        <taxon>Tylenchina</taxon>
        <taxon>Panagrolaimomorpha</taxon>
        <taxon>Panagrolaimoidea</taxon>
        <taxon>Panagrolaimidae</taxon>
        <taxon>Panagrellus</taxon>
    </lineage>
</organism>